<evidence type="ECO:0000313" key="3">
    <source>
        <dbReference type="Proteomes" id="UP000215214"/>
    </source>
</evidence>
<dbReference type="OrthoDB" id="187854at2"/>
<keyword evidence="1" id="KW-0732">Signal</keyword>
<accession>A0A238U4Y6</accession>
<dbReference type="RefSeq" id="WP_095069124.1">
    <property type="nucleotide sequence ID" value="NZ_LT899436.1"/>
</dbReference>
<keyword evidence="3" id="KW-1185">Reference proteome</keyword>
<evidence type="ECO:0000256" key="1">
    <source>
        <dbReference type="SAM" id="SignalP"/>
    </source>
</evidence>
<proteinExistence type="predicted"/>
<feature type="signal peptide" evidence="1">
    <location>
        <begin position="1"/>
        <end position="21"/>
    </location>
</feature>
<dbReference type="Pfam" id="PF11138">
    <property type="entry name" value="DUF2911"/>
    <property type="match status" value="1"/>
</dbReference>
<name>A0A238U4Y6_9FLAO</name>
<dbReference type="InterPro" id="IPR011990">
    <property type="entry name" value="TPR-like_helical_dom_sf"/>
</dbReference>
<gene>
    <name evidence="2" type="ORF">TJEJU_0472</name>
</gene>
<evidence type="ECO:0000313" key="2">
    <source>
        <dbReference type="EMBL" id="SNR14269.1"/>
    </source>
</evidence>
<evidence type="ECO:0008006" key="4">
    <source>
        <dbReference type="Google" id="ProtNLM"/>
    </source>
</evidence>
<dbReference type="SUPFAM" id="SSF48452">
    <property type="entry name" value="TPR-like"/>
    <property type="match status" value="1"/>
</dbReference>
<protein>
    <recommendedName>
        <fullName evidence="4">DUF2911 domain-containing protein</fullName>
    </recommendedName>
</protein>
<sequence>MKTKISLFITLLSCISLISQIIQPSLSPTITTKQKVGLATIDLQYGQPSVKGRTIFGSLIPYNRIWRTGANASTKFTTDKEINVAGLNLPAGTYGLYSIPEEKEWTISFNKKSNLWGSSGYNKENDIIRFKIPVTNSKELRETFSIYFENFTINGASMVIAWENTIIKIPVLVNSDRIIEEQIATKITNEKGEIKAQTYFDAAQYYYQKNKDLKQALIWFTKAEKLRPQAFWYTYYKSELALKLNQKDIAKTGAQKCLKAAKNSKSSDYGYIAKCSLLLKAIDN</sequence>
<dbReference type="AlphaFoldDB" id="A0A238U4Y6"/>
<organism evidence="2 3">
    <name type="scientific">Tenacibaculum jejuense</name>
    <dbReference type="NCBI Taxonomy" id="584609"/>
    <lineage>
        <taxon>Bacteria</taxon>
        <taxon>Pseudomonadati</taxon>
        <taxon>Bacteroidota</taxon>
        <taxon>Flavobacteriia</taxon>
        <taxon>Flavobacteriales</taxon>
        <taxon>Flavobacteriaceae</taxon>
        <taxon>Tenacibaculum</taxon>
    </lineage>
</organism>
<dbReference type="InterPro" id="IPR021314">
    <property type="entry name" value="DUF2911"/>
</dbReference>
<dbReference type="Proteomes" id="UP000215214">
    <property type="component" value="Chromosome TJEJU"/>
</dbReference>
<dbReference type="KEGG" id="tje:TJEJU_0472"/>
<dbReference type="EMBL" id="LT899436">
    <property type="protein sequence ID" value="SNR14269.1"/>
    <property type="molecule type" value="Genomic_DNA"/>
</dbReference>
<reference evidence="2 3" key="1">
    <citation type="submission" date="2017-07" db="EMBL/GenBank/DDBJ databases">
        <authorList>
            <person name="Sun Z.S."/>
            <person name="Albrecht U."/>
            <person name="Echele G."/>
            <person name="Lee C.C."/>
        </authorList>
    </citation>
    <scope>NUCLEOTIDE SEQUENCE [LARGE SCALE GENOMIC DNA]</scope>
    <source>
        <strain evidence="3">type strain: KCTC 22618</strain>
    </source>
</reference>
<feature type="chain" id="PRO_5012285839" description="DUF2911 domain-containing protein" evidence="1">
    <location>
        <begin position="22"/>
        <end position="284"/>
    </location>
</feature>